<dbReference type="CDD" id="cd00637">
    <property type="entry name" value="7tm_classA_rhodopsin-like"/>
    <property type="match status" value="1"/>
</dbReference>
<feature type="transmembrane region" description="Helical" evidence="8">
    <location>
        <begin position="177"/>
        <end position="200"/>
    </location>
</feature>
<keyword evidence="7" id="KW-0807">Transducer</keyword>
<feature type="transmembrane region" description="Helical" evidence="8">
    <location>
        <begin position="212"/>
        <end position="231"/>
    </location>
</feature>
<dbReference type="PANTHER" id="PTHR24243:SF233">
    <property type="entry name" value="THYROTROPIN-RELEASING HORMONE RECEPTOR"/>
    <property type="match status" value="1"/>
</dbReference>
<feature type="transmembrane region" description="Helical" evidence="8">
    <location>
        <begin position="126"/>
        <end position="149"/>
    </location>
</feature>
<evidence type="ECO:0000256" key="7">
    <source>
        <dbReference type="ARBA" id="ARBA00023224"/>
    </source>
</evidence>
<gene>
    <name evidence="10" type="ORF">GPM918_LOCUS36466</name>
    <name evidence="11" type="ORF">SRO942_LOCUS37207</name>
</gene>
<accession>A0A815SVP7</accession>
<evidence type="ECO:0000256" key="4">
    <source>
        <dbReference type="ARBA" id="ARBA00023040"/>
    </source>
</evidence>
<comment type="caution">
    <text evidence="10">The sequence shown here is derived from an EMBL/GenBank/DDBJ whole genome shotgun (WGS) entry which is preliminary data.</text>
</comment>
<dbReference type="PROSITE" id="PS50262">
    <property type="entry name" value="G_PROTEIN_RECEP_F1_2"/>
    <property type="match status" value="1"/>
</dbReference>
<evidence type="ECO:0000256" key="8">
    <source>
        <dbReference type="SAM" id="Phobius"/>
    </source>
</evidence>
<dbReference type="Pfam" id="PF00001">
    <property type="entry name" value="7tm_1"/>
    <property type="match status" value="1"/>
</dbReference>
<keyword evidence="12" id="KW-1185">Reference proteome</keyword>
<dbReference type="SUPFAM" id="SSF81321">
    <property type="entry name" value="Family A G protein-coupled receptor-like"/>
    <property type="match status" value="1"/>
</dbReference>
<dbReference type="EMBL" id="CAJOBC010087577">
    <property type="protein sequence ID" value="CAF4358418.1"/>
    <property type="molecule type" value="Genomic_DNA"/>
</dbReference>
<proteinExistence type="predicted"/>
<keyword evidence="2 8" id="KW-0812">Transmembrane</keyword>
<organism evidence="10 12">
    <name type="scientific">Didymodactylos carnosus</name>
    <dbReference type="NCBI Taxonomy" id="1234261"/>
    <lineage>
        <taxon>Eukaryota</taxon>
        <taxon>Metazoa</taxon>
        <taxon>Spiralia</taxon>
        <taxon>Gnathifera</taxon>
        <taxon>Rotifera</taxon>
        <taxon>Eurotatoria</taxon>
        <taxon>Bdelloidea</taxon>
        <taxon>Philodinida</taxon>
        <taxon>Philodinidae</taxon>
        <taxon>Didymodactylos</taxon>
    </lineage>
</organism>
<keyword evidence="3 8" id="KW-1133">Transmembrane helix</keyword>
<dbReference type="GO" id="GO:0004930">
    <property type="term" value="F:G protein-coupled receptor activity"/>
    <property type="evidence" value="ECO:0007669"/>
    <property type="project" value="UniProtKB-KW"/>
</dbReference>
<evidence type="ECO:0000313" key="12">
    <source>
        <dbReference type="Proteomes" id="UP000663829"/>
    </source>
</evidence>
<feature type="transmembrane region" description="Helical" evidence="8">
    <location>
        <begin position="78"/>
        <end position="101"/>
    </location>
</feature>
<evidence type="ECO:0000256" key="5">
    <source>
        <dbReference type="ARBA" id="ARBA00023136"/>
    </source>
</evidence>
<evidence type="ECO:0000256" key="2">
    <source>
        <dbReference type="ARBA" id="ARBA00022692"/>
    </source>
</evidence>
<dbReference type="InterPro" id="IPR017452">
    <property type="entry name" value="GPCR_Rhodpsn_7TM"/>
</dbReference>
<reference evidence="10" key="1">
    <citation type="submission" date="2021-02" db="EMBL/GenBank/DDBJ databases">
        <authorList>
            <person name="Nowell W R."/>
        </authorList>
    </citation>
    <scope>NUCLEOTIDE SEQUENCE</scope>
</reference>
<dbReference type="InterPro" id="IPR000276">
    <property type="entry name" value="GPCR_Rhodpsn"/>
</dbReference>
<comment type="subcellular location">
    <subcellularLocation>
        <location evidence="1">Membrane</location>
        <topology evidence="1">Multi-pass membrane protein</topology>
    </subcellularLocation>
</comment>
<evidence type="ECO:0000313" key="10">
    <source>
        <dbReference type="EMBL" id="CAF1495956.1"/>
    </source>
</evidence>
<keyword evidence="5 8" id="KW-0472">Membrane</keyword>
<dbReference type="OrthoDB" id="10017873at2759"/>
<dbReference type="Gene3D" id="1.20.1070.10">
    <property type="entry name" value="Rhodopsin 7-helix transmembrane proteins"/>
    <property type="match status" value="1"/>
</dbReference>
<keyword evidence="6" id="KW-0675">Receptor</keyword>
<evidence type="ECO:0000259" key="9">
    <source>
        <dbReference type="PROSITE" id="PS50262"/>
    </source>
</evidence>
<dbReference type="EMBL" id="CAJNOQ010022074">
    <property type="protein sequence ID" value="CAF1495956.1"/>
    <property type="molecule type" value="Genomic_DNA"/>
</dbReference>
<keyword evidence="4" id="KW-0297">G-protein coupled receptor</keyword>
<dbReference type="AlphaFoldDB" id="A0A815SVP7"/>
<dbReference type="PANTHER" id="PTHR24243">
    <property type="entry name" value="G-PROTEIN COUPLED RECEPTOR"/>
    <property type="match status" value="1"/>
</dbReference>
<dbReference type="Proteomes" id="UP000681722">
    <property type="component" value="Unassembled WGS sequence"/>
</dbReference>
<protein>
    <recommendedName>
        <fullName evidence="9">G-protein coupled receptors family 1 profile domain-containing protein</fullName>
    </recommendedName>
</protein>
<evidence type="ECO:0000256" key="1">
    <source>
        <dbReference type="ARBA" id="ARBA00004141"/>
    </source>
</evidence>
<dbReference type="Proteomes" id="UP000663829">
    <property type="component" value="Unassembled WGS sequence"/>
</dbReference>
<dbReference type="GO" id="GO:0005886">
    <property type="term" value="C:plasma membrane"/>
    <property type="evidence" value="ECO:0007669"/>
    <property type="project" value="TreeGrafter"/>
</dbReference>
<name>A0A815SVP7_9BILA</name>
<evidence type="ECO:0000256" key="3">
    <source>
        <dbReference type="ARBA" id="ARBA00022989"/>
    </source>
</evidence>
<evidence type="ECO:0000313" key="11">
    <source>
        <dbReference type="EMBL" id="CAF4358418.1"/>
    </source>
</evidence>
<feature type="domain" description="G-protein coupled receptors family 1 profile" evidence="9">
    <location>
        <begin position="1"/>
        <end position="232"/>
    </location>
</feature>
<evidence type="ECO:0000256" key="6">
    <source>
        <dbReference type="ARBA" id="ARBA00023170"/>
    </source>
</evidence>
<sequence length="290" mass="34183">MQSVFDLLLLYLELPARYLSEAFNIDITNSSQSYCKFYFITSDGLRLLSPSLLMWACLDRYLSSCGGSRYRQLAQMKLARYTIPITIIISFLLFSYVPFFYEVYQIPNTTIIVCFINGDRKTQFHLIYFSFVTALLPTILLVLFSLLTLKNVRHQRHQIQPINHSLHRRRDRQMVRLMLCQTFIYIAFGLPFLLISIYLSFTTASTTVLSSFVIQLCLLINYFDFVYSFYVNTLSASMYRKEFIKLLNKLMKILFRSTIIERRYLSQHFGQQSTSFRLNRITTLQPQTTN</sequence>